<dbReference type="Gene3D" id="3.40.50.720">
    <property type="entry name" value="NAD(P)-binding Rossmann-like Domain"/>
    <property type="match status" value="1"/>
</dbReference>
<evidence type="ECO:0000313" key="5">
    <source>
        <dbReference type="RefSeq" id="XP_022079857.1"/>
    </source>
</evidence>
<evidence type="ECO:0000256" key="3">
    <source>
        <dbReference type="ARBA" id="ARBA00023002"/>
    </source>
</evidence>
<keyword evidence="4" id="KW-1185">Reference proteome</keyword>
<dbReference type="RefSeq" id="XP_022079857.1">
    <property type="nucleotide sequence ID" value="XM_022224165.1"/>
</dbReference>
<dbReference type="AlphaFoldDB" id="A0A8B7XIA6"/>
<keyword evidence="2" id="KW-0521">NADP</keyword>
<gene>
    <name evidence="5" type="primary">LOC110973378</name>
</gene>
<dbReference type="KEGG" id="aplc:110973378"/>
<dbReference type="GeneID" id="110973378"/>
<sequence length="124" mass="13815">MDRQTNLYLRNAFLNTWSFLPIRCANAGNHMSKGRPSFAYGSSKMRVIALTRVQAADTAEDKTNKDVLMTCCCPGYVSTDMSSFKGTKTIDEGAITPVYCALLPPGSAEFNGKMFSDKELYEFW</sequence>
<accession>A0A8B7XIA6</accession>
<dbReference type="InterPro" id="IPR036291">
    <property type="entry name" value="NAD(P)-bd_dom_sf"/>
</dbReference>
<dbReference type="PANTHER" id="PTHR43963">
    <property type="entry name" value="CARBONYL REDUCTASE 1-RELATED"/>
    <property type="match status" value="1"/>
</dbReference>
<evidence type="ECO:0000256" key="1">
    <source>
        <dbReference type="ARBA" id="ARBA00006484"/>
    </source>
</evidence>
<organism evidence="4 5">
    <name type="scientific">Acanthaster planci</name>
    <name type="common">Crown-of-thorns starfish</name>
    <dbReference type="NCBI Taxonomy" id="133434"/>
    <lineage>
        <taxon>Eukaryota</taxon>
        <taxon>Metazoa</taxon>
        <taxon>Echinodermata</taxon>
        <taxon>Eleutherozoa</taxon>
        <taxon>Asterozoa</taxon>
        <taxon>Asteroidea</taxon>
        <taxon>Valvatacea</taxon>
        <taxon>Valvatida</taxon>
        <taxon>Acanthasteridae</taxon>
        <taxon>Acanthaster</taxon>
    </lineage>
</organism>
<comment type="similarity">
    <text evidence="1">Belongs to the short-chain dehydrogenases/reductases (SDR) family.</text>
</comment>
<evidence type="ECO:0000313" key="4">
    <source>
        <dbReference type="Proteomes" id="UP000694845"/>
    </source>
</evidence>
<name>A0A8B7XIA6_ACAPL</name>
<evidence type="ECO:0000256" key="2">
    <source>
        <dbReference type="ARBA" id="ARBA00022857"/>
    </source>
</evidence>
<dbReference type="GO" id="GO:0004090">
    <property type="term" value="F:carbonyl reductase (NADPH) activity"/>
    <property type="evidence" value="ECO:0007669"/>
    <property type="project" value="TreeGrafter"/>
</dbReference>
<dbReference type="InterPro" id="IPR020904">
    <property type="entry name" value="Sc_DH/Rdtase_CS"/>
</dbReference>
<dbReference type="OrthoDB" id="7289984at2759"/>
<dbReference type="Proteomes" id="UP000694845">
    <property type="component" value="Unplaced"/>
</dbReference>
<dbReference type="SUPFAM" id="SSF51735">
    <property type="entry name" value="NAD(P)-binding Rossmann-fold domains"/>
    <property type="match status" value="1"/>
</dbReference>
<proteinExistence type="inferred from homology"/>
<keyword evidence="3" id="KW-0560">Oxidoreductase</keyword>
<reference evidence="5" key="1">
    <citation type="submission" date="2025-08" db="UniProtKB">
        <authorList>
            <consortium name="RefSeq"/>
        </authorList>
    </citation>
    <scope>IDENTIFICATION</scope>
</reference>
<protein>
    <submittedName>
        <fullName evidence="5">Carbonyl reductase [NADPH] 1-like isoform X1</fullName>
    </submittedName>
</protein>
<dbReference type="PANTHER" id="PTHR43963:SF4">
    <property type="entry name" value="CARBONYL REDUCTASE (NADPH)"/>
    <property type="match status" value="1"/>
</dbReference>
<dbReference type="PROSITE" id="PS00061">
    <property type="entry name" value="ADH_SHORT"/>
    <property type="match status" value="1"/>
</dbReference>